<name>A0AA40WFX5_LEPIR</name>
<protein>
    <submittedName>
        <fullName evidence="1">Phage tail protein</fullName>
    </submittedName>
</protein>
<proteinExistence type="predicted"/>
<dbReference type="InterPro" id="IPR010633">
    <property type="entry name" value="Phage_lambda_GpZ"/>
</dbReference>
<evidence type="ECO:0000313" key="2">
    <source>
        <dbReference type="Proteomes" id="UP000644282"/>
    </source>
</evidence>
<dbReference type="EMBL" id="JADDXF010000987">
    <property type="protein sequence ID" value="MBE8432737.1"/>
    <property type="molecule type" value="Genomic_DNA"/>
</dbReference>
<feature type="non-terminal residue" evidence="1">
    <location>
        <position position="70"/>
    </location>
</feature>
<gene>
    <name evidence="1" type="ORF">IQB77_24055</name>
</gene>
<dbReference type="PROSITE" id="PS50096">
    <property type="entry name" value="IQ"/>
    <property type="match status" value="1"/>
</dbReference>
<accession>A0AA40WFX5</accession>
<dbReference type="AlphaFoldDB" id="A0AA40WFX5"/>
<dbReference type="Pfam" id="PF06763">
    <property type="entry name" value="Minor_tail_Z"/>
    <property type="match status" value="1"/>
</dbReference>
<organism evidence="1 2">
    <name type="scientific">Leptospira interrogans serovar Pomona</name>
    <dbReference type="NCBI Taxonomy" id="44276"/>
    <lineage>
        <taxon>Bacteria</taxon>
        <taxon>Pseudomonadati</taxon>
        <taxon>Spirochaetota</taxon>
        <taxon>Spirochaetia</taxon>
        <taxon>Leptospirales</taxon>
        <taxon>Leptospiraceae</taxon>
        <taxon>Leptospira</taxon>
    </lineage>
</organism>
<evidence type="ECO:0000313" key="1">
    <source>
        <dbReference type="EMBL" id="MBE8432737.1"/>
    </source>
</evidence>
<comment type="caution">
    <text evidence="1">The sequence shown here is derived from an EMBL/GenBank/DDBJ whole genome shotgun (WGS) entry which is preliminary data.</text>
</comment>
<dbReference type="Proteomes" id="UP000644282">
    <property type="component" value="Unassembled WGS sequence"/>
</dbReference>
<sequence length="70" mass="7823">MEVKGLKEAISVLKELDRGYVTRAKIRAINRVAKRVVSVSVRSAAALVVAGDNRRQGIPVRTVRRRARVR</sequence>
<reference evidence="1" key="1">
    <citation type="submission" date="2020-10" db="EMBL/GenBank/DDBJ databases">
        <title>New Zealand Leptospira genomics.</title>
        <authorList>
            <person name="Wilkinson D.A."/>
            <person name="Nisa S."/>
            <person name="Moinet M."/>
            <person name="Benschop J."/>
        </authorList>
    </citation>
    <scope>NUCLEOTIDE SEQUENCE</scope>
    <source>
        <strain evidence="1">ESR8</strain>
    </source>
</reference>